<feature type="domain" description="Chorismate mutase" evidence="5">
    <location>
        <begin position="6"/>
        <end position="105"/>
    </location>
</feature>
<dbReference type="EMBL" id="NVVJ01000023">
    <property type="protein sequence ID" value="PCJ24735.1"/>
    <property type="molecule type" value="Genomic_DNA"/>
</dbReference>
<evidence type="ECO:0000256" key="4">
    <source>
        <dbReference type="ARBA" id="ARBA00023235"/>
    </source>
</evidence>
<dbReference type="GO" id="GO:0009697">
    <property type="term" value="P:salicylic acid biosynthetic process"/>
    <property type="evidence" value="ECO:0007669"/>
    <property type="project" value="TreeGrafter"/>
</dbReference>
<dbReference type="InterPro" id="IPR036979">
    <property type="entry name" value="CM_dom_sf"/>
</dbReference>
<proteinExistence type="predicted"/>
<dbReference type="GO" id="GO:0046417">
    <property type="term" value="P:chorismate metabolic process"/>
    <property type="evidence" value="ECO:0007669"/>
    <property type="project" value="InterPro"/>
</dbReference>
<dbReference type="SUPFAM" id="SSF48600">
    <property type="entry name" value="Chorismate mutase II"/>
    <property type="match status" value="1"/>
</dbReference>
<dbReference type="Proteomes" id="UP000218327">
    <property type="component" value="Unassembled WGS sequence"/>
</dbReference>
<comment type="caution">
    <text evidence="6">The sequence shown here is derived from an EMBL/GenBank/DDBJ whole genome shotgun (WGS) entry which is preliminary data.</text>
</comment>
<evidence type="ECO:0000259" key="5">
    <source>
        <dbReference type="PROSITE" id="PS51168"/>
    </source>
</evidence>
<dbReference type="GO" id="GO:0004106">
    <property type="term" value="F:chorismate mutase activity"/>
    <property type="evidence" value="ECO:0007669"/>
    <property type="project" value="UniProtKB-EC"/>
</dbReference>
<dbReference type="SMART" id="SM00830">
    <property type="entry name" value="CM_2"/>
    <property type="match status" value="1"/>
</dbReference>
<dbReference type="PANTHER" id="PTHR38041:SF2">
    <property type="entry name" value="SECRETED CHORISMATE MUTASE"/>
    <property type="match status" value="1"/>
</dbReference>
<organism evidence="6 7">
    <name type="scientific">SAR86 cluster bacterium</name>
    <dbReference type="NCBI Taxonomy" id="2030880"/>
    <lineage>
        <taxon>Bacteria</taxon>
        <taxon>Pseudomonadati</taxon>
        <taxon>Pseudomonadota</taxon>
        <taxon>Gammaproteobacteria</taxon>
        <taxon>SAR86 cluster</taxon>
    </lineage>
</organism>
<dbReference type="InterPro" id="IPR008240">
    <property type="entry name" value="Chorismate_mutase_periplasmic"/>
</dbReference>
<reference evidence="7" key="1">
    <citation type="submission" date="2017-08" db="EMBL/GenBank/DDBJ databases">
        <title>A dynamic microbial community with high functional redundancy inhabits the cold, oxic subseafloor aquifer.</title>
        <authorList>
            <person name="Tully B.J."/>
            <person name="Wheat C.G."/>
            <person name="Glazer B.T."/>
            <person name="Huber J.A."/>
        </authorList>
    </citation>
    <scope>NUCLEOTIDE SEQUENCE [LARGE SCALE GENOMIC DNA]</scope>
</reference>
<evidence type="ECO:0000256" key="2">
    <source>
        <dbReference type="ARBA" id="ARBA00012404"/>
    </source>
</evidence>
<dbReference type="NCBIfam" id="TIGR01806">
    <property type="entry name" value="CM_mono2"/>
    <property type="match status" value="1"/>
</dbReference>
<evidence type="ECO:0000313" key="6">
    <source>
        <dbReference type="EMBL" id="PCJ24735.1"/>
    </source>
</evidence>
<comment type="pathway">
    <text evidence="1">Metabolic intermediate biosynthesis; prephenate biosynthesis; prephenate from chorismate: step 1/1.</text>
</comment>
<dbReference type="InterPro" id="IPR002701">
    <property type="entry name" value="CM_II_prokaryot"/>
</dbReference>
<keyword evidence="4" id="KW-0413">Isomerase</keyword>
<keyword evidence="3" id="KW-0732">Signal</keyword>
<dbReference type="Gene3D" id="1.20.59.10">
    <property type="entry name" value="Chorismate mutase"/>
    <property type="match status" value="1"/>
</dbReference>
<name>A0A2A5AZU3_9GAMM</name>
<dbReference type="PANTHER" id="PTHR38041">
    <property type="entry name" value="CHORISMATE MUTASE"/>
    <property type="match status" value="1"/>
</dbReference>
<dbReference type="Pfam" id="PF01817">
    <property type="entry name" value="CM_2"/>
    <property type="match status" value="1"/>
</dbReference>
<protein>
    <recommendedName>
        <fullName evidence="2">chorismate mutase</fullName>
        <ecNumber evidence="2">5.4.99.5</ecNumber>
    </recommendedName>
</protein>
<accession>A0A2A5AZU3</accession>
<sequence length="184" mass="20468">MIFPHTYKLTGLFSVLLFFSSISSPVIGDTMSDLFSSIDQRLAYMESVALFKAENQLAIEDIERELIVIADAKHMAETEGLSAESVADFFTAQIAVAKAIQYRYRAELLSSPGTDQAVDLNAEIRPALTLLGNRIVVLLAKYLEETNGFSQTHGEQFNRAITSRFVLENEKSILFNALLKAQLK</sequence>
<gene>
    <name evidence="6" type="ORF">COA96_08670</name>
</gene>
<dbReference type="UniPathway" id="UPA00120">
    <property type="reaction ID" value="UER00203"/>
</dbReference>
<dbReference type="PROSITE" id="PS51168">
    <property type="entry name" value="CHORISMATE_MUT_2"/>
    <property type="match status" value="1"/>
</dbReference>
<dbReference type="EC" id="5.4.99.5" evidence="2"/>
<evidence type="ECO:0000313" key="7">
    <source>
        <dbReference type="Proteomes" id="UP000218327"/>
    </source>
</evidence>
<evidence type="ECO:0000256" key="3">
    <source>
        <dbReference type="ARBA" id="ARBA00022729"/>
    </source>
</evidence>
<dbReference type="InterPro" id="IPR036263">
    <property type="entry name" value="Chorismate_II_sf"/>
</dbReference>
<evidence type="ECO:0000256" key="1">
    <source>
        <dbReference type="ARBA" id="ARBA00004817"/>
    </source>
</evidence>
<dbReference type="InterPro" id="IPR051331">
    <property type="entry name" value="Chorismate_mutase-related"/>
</dbReference>
<dbReference type="AlphaFoldDB" id="A0A2A5AZU3"/>